<comment type="caution">
    <text evidence="1">The sequence shown here is derived from an EMBL/GenBank/DDBJ whole genome shotgun (WGS) entry which is preliminary data.</text>
</comment>
<keyword evidence="2" id="KW-1185">Reference proteome</keyword>
<gene>
    <name evidence="1" type="ORF">GCM10009809_16440</name>
</gene>
<accession>A0ABN2JC24</accession>
<dbReference type="RefSeq" id="WP_344247469.1">
    <property type="nucleotide sequence ID" value="NZ_BAAAPM010000003.1"/>
</dbReference>
<reference evidence="1 2" key="1">
    <citation type="journal article" date="2019" name="Int. J. Syst. Evol. Microbiol.">
        <title>The Global Catalogue of Microorganisms (GCM) 10K type strain sequencing project: providing services to taxonomists for standard genome sequencing and annotation.</title>
        <authorList>
            <consortium name="The Broad Institute Genomics Platform"/>
            <consortium name="The Broad Institute Genome Sequencing Center for Infectious Disease"/>
            <person name="Wu L."/>
            <person name="Ma J."/>
        </authorList>
    </citation>
    <scope>NUCLEOTIDE SEQUENCE [LARGE SCALE GENOMIC DNA]</scope>
    <source>
        <strain evidence="1 2">JCM 15589</strain>
    </source>
</reference>
<name>A0ABN2JC24_9MICO</name>
<sequence>MLDVEFAPLAGHPAALADHAHDAARGAAALDDARASLRQVLAALAGQRGTAVTSAAARLTGLDERLATCVVVLDAAASTLRRHAAALGDAQADANRAIADRAAALARESQCEIEADEARRSTWNVAALGSAAPGGLGTAGFGTAGVGPTGFDDAATAHLRLLAAERRLTEARADVAAAEVRWRAARDAKAEASRQAATGLGSFADVRAVRVAAAAGTTGEQYEASAAEGRRAAALLRPAATADRPGERRASRADVRALLASHHDDPAFWAAFWDRATPESLYLALGPDPADPGRVLDAGVRAALADGVAQWVQTATPAERRDFGRAVVEDLGDGTLGLTARSEAAAALLSAPLPEEVVAGAGDALDERWAAHDGDEIDLGVIAPLVVTVLAGYARHPRLAFDRLAPAGAPRVPDVTRRWFGTLPHGGWPDGGSAVADAFATAVGVGTSSPSRGDQRRAALLVSHATTAMPSGLLAGPGLSDAASARIARAYEPYVPSMGDATLAQSLNRQCDGDPAEPPPVPGVDEGVRLAPNVRLVPAAVQPTIDAFALRDVIAATSRTPEAADVWLGTTDRYADEVLTVATSGAYDIDTNPRSELVKAALSDIGAVAGAMQSETISTAESRAAARENSVTVAGIGSGIATIGRKAAVSIAETAESNAWAFLDTRAPVAEANTRVGATEDALYDQYAPAMFEGVVAHDLTLGRTQGEALTRNGNLSPGDGLHRQAFSSTFDDLSRAPEDEVDCAE</sequence>
<dbReference type="EMBL" id="BAAAPM010000003">
    <property type="protein sequence ID" value="GAA1721503.1"/>
    <property type="molecule type" value="Genomic_DNA"/>
</dbReference>
<dbReference type="Proteomes" id="UP001501138">
    <property type="component" value="Unassembled WGS sequence"/>
</dbReference>
<protein>
    <submittedName>
        <fullName evidence="1">Uncharacterized protein</fullName>
    </submittedName>
</protein>
<evidence type="ECO:0000313" key="1">
    <source>
        <dbReference type="EMBL" id="GAA1721503.1"/>
    </source>
</evidence>
<evidence type="ECO:0000313" key="2">
    <source>
        <dbReference type="Proteomes" id="UP001501138"/>
    </source>
</evidence>
<proteinExistence type="predicted"/>
<organism evidence="1 2">
    <name type="scientific">Isoptericola hypogeus</name>
    <dbReference type="NCBI Taxonomy" id="300179"/>
    <lineage>
        <taxon>Bacteria</taxon>
        <taxon>Bacillati</taxon>
        <taxon>Actinomycetota</taxon>
        <taxon>Actinomycetes</taxon>
        <taxon>Micrococcales</taxon>
        <taxon>Promicromonosporaceae</taxon>
        <taxon>Isoptericola</taxon>
    </lineage>
</organism>